<accession>A0A645IA97</accession>
<protein>
    <submittedName>
        <fullName evidence="1">Uncharacterized protein</fullName>
    </submittedName>
</protein>
<evidence type="ECO:0000313" key="1">
    <source>
        <dbReference type="EMBL" id="MPN47826.1"/>
    </source>
</evidence>
<dbReference type="AlphaFoldDB" id="A0A645IA97"/>
<organism evidence="1">
    <name type="scientific">bioreactor metagenome</name>
    <dbReference type="NCBI Taxonomy" id="1076179"/>
    <lineage>
        <taxon>unclassified sequences</taxon>
        <taxon>metagenomes</taxon>
        <taxon>ecological metagenomes</taxon>
    </lineage>
</organism>
<dbReference type="EMBL" id="VSSQ01109622">
    <property type="protein sequence ID" value="MPN47826.1"/>
    <property type="molecule type" value="Genomic_DNA"/>
</dbReference>
<comment type="caution">
    <text evidence="1">The sequence shown here is derived from an EMBL/GenBank/DDBJ whole genome shotgun (WGS) entry which is preliminary data.</text>
</comment>
<name>A0A645IA97_9ZZZZ</name>
<sequence length="138" mass="15117">MFRRNADSIQGTCNTSVKSFFNFIQLNFNPAFDAGEITLYLVNLTVGSIKLFNGNFFTFTFNMLPSLYQLFEVRATLVSDPGIGTQACQPDLAGIGFNLVQGVARGVDFFLQGNFGHGAPHAKRVEERPAEVEGLGTK</sequence>
<gene>
    <name evidence="1" type="ORF">SDC9_195430</name>
</gene>
<proteinExistence type="predicted"/>
<reference evidence="1" key="1">
    <citation type="submission" date="2019-08" db="EMBL/GenBank/DDBJ databases">
        <authorList>
            <person name="Kucharzyk K."/>
            <person name="Murdoch R.W."/>
            <person name="Higgins S."/>
            <person name="Loffler F."/>
        </authorList>
    </citation>
    <scope>NUCLEOTIDE SEQUENCE</scope>
</reference>